<dbReference type="EMBL" id="OU015567">
    <property type="protein sequence ID" value="CAG5111149.1"/>
    <property type="molecule type" value="Genomic_DNA"/>
</dbReference>
<reference evidence="2 3" key="1">
    <citation type="submission" date="2021-04" db="EMBL/GenBank/DDBJ databases">
        <authorList>
            <person name="Bliznina A."/>
        </authorList>
    </citation>
    <scope>NUCLEOTIDE SEQUENCE [LARGE SCALE GENOMIC DNA]</scope>
</reference>
<evidence type="ECO:0000256" key="1">
    <source>
        <dbReference type="ARBA" id="ARBA00007099"/>
    </source>
</evidence>
<proteinExistence type="inferred from homology"/>
<comment type="similarity">
    <text evidence="1">Belongs to the UPF0489 family.</text>
</comment>
<keyword evidence="3" id="KW-1185">Reference proteome</keyword>
<dbReference type="Pfam" id="PF12640">
    <property type="entry name" value="UPF0489"/>
    <property type="match status" value="1"/>
</dbReference>
<dbReference type="InterPro" id="IPR024131">
    <property type="entry name" value="UPF0489"/>
</dbReference>
<protein>
    <submittedName>
        <fullName evidence="2">Oidioi.mRNA.OKI2018_I69.chr2.g5483.t1.cds</fullName>
    </submittedName>
</protein>
<organism evidence="2 3">
    <name type="scientific">Oikopleura dioica</name>
    <name type="common">Tunicate</name>
    <dbReference type="NCBI Taxonomy" id="34765"/>
    <lineage>
        <taxon>Eukaryota</taxon>
        <taxon>Metazoa</taxon>
        <taxon>Chordata</taxon>
        <taxon>Tunicata</taxon>
        <taxon>Appendicularia</taxon>
        <taxon>Copelata</taxon>
        <taxon>Oikopleuridae</taxon>
        <taxon>Oikopleura</taxon>
    </lineage>
</organism>
<gene>
    <name evidence="2" type="ORF">OKIOD_LOCUS14248</name>
</gene>
<name>A0ABN7T720_OIKDI</name>
<dbReference type="PANTHER" id="PTHR13225">
    <property type="entry name" value="MISEXPRESSION SUPPRESSOR OF RAS 6"/>
    <property type="match status" value="1"/>
</dbReference>
<evidence type="ECO:0000313" key="3">
    <source>
        <dbReference type="Proteomes" id="UP001158576"/>
    </source>
</evidence>
<dbReference type="Proteomes" id="UP001158576">
    <property type="component" value="Chromosome 2"/>
</dbReference>
<sequence length="279" mass="32250">MEHISNAEKMREMTSIEYWILPLVCASHLKEINWLHPPWADQLEDGRRELSVGFAEGIIEKGKTRLAVSWSWDYFTSDATYCAEENCQFIQNFQISFLDLIWSPLERLFLRVDAVIIEESKESRYVRKAARRAAPIELHEEFQKRRAKKLHCSEGNDGLLIYNAGRTSQDDRPALPVHIPTDQEVEQMIKRFGAKVRSVFADLGLPAEIRLARSTKDGFCPEAVGQFANFLTKMQFQNFEIQSLNLSFLRTQIVESIQSSVIAVLKEIFKEFSLLLNYL</sequence>
<dbReference type="PANTHER" id="PTHR13225:SF3">
    <property type="entry name" value="UPF0489 PROTEIN C5ORF22"/>
    <property type="match status" value="1"/>
</dbReference>
<accession>A0ABN7T720</accession>
<evidence type="ECO:0000313" key="2">
    <source>
        <dbReference type="EMBL" id="CAG5111149.1"/>
    </source>
</evidence>